<organism evidence="5 6">
    <name type="scientific">Pedobacter ginsengiterrae</name>
    <dbReference type="NCBI Taxonomy" id="871696"/>
    <lineage>
        <taxon>Bacteria</taxon>
        <taxon>Pseudomonadati</taxon>
        <taxon>Bacteroidota</taxon>
        <taxon>Sphingobacteriia</taxon>
        <taxon>Sphingobacteriales</taxon>
        <taxon>Sphingobacteriaceae</taxon>
        <taxon>Pedobacter</taxon>
    </lineage>
</organism>
<dbReference type="PANTHER" id="PTHR44591:SF14">
    <property type="entry name" value="PROTEIN PILG"/>
    <property type="match status" value="1"/>
</dbReference>
<dbReference type="PANTHER" id="PTHR44591">
    <property type="entry name" value="STRESS RESPONSE REGULATOR PROTEIN 1"/>
    <property type="match status" value="1"/>
</dbReference>
<evidence type="ECO:0000259" key="4">
    <source>
        <dbReference type="PROSITE" id="PS50110"/>
    </source>
</evidence>
<keyword evidence="1 3" id="KW-0597">Phosphoprotein</keyword>
<proteinExistence type="predicted"/>
<evidence type="ECO:0000313" key="6">
    <source>
        <dbReference type="Proteomes" id="UP001501081"/>
    </source>
</evidence>
<evidence type="ECO:0000256" key="3">
    <source>
        <dbReference type="PROSITE-ProRule" id="PRU00169"/>
    </source>
</evidence>
<evidence type="ECO:0000313" key="5">
    <source>
        <dbReference type="EMBL" id="GAA3971112.1"/>
    </source>
</evidence>
<comment type="caution">
    <text evidence="5">The sequence shown here is derived from an EMBL/GenBank/DDBJ whole genome shotgun (WGS) entry which is preliminary data.</text>
</comment>
<feature type="modified residue" description="4-aspartylphosphate" evidence="3">
    <location>
        <position position="53"/>
    </location>
</feature>
<dbReference type="InterPro" id="IPR050595">
    <property type="entry name" value="Bact_response_regulator"/>
</dbReference>
<evidence type="ECO:0000256" key="2">
    <source>
        <dbReference type="ARBA" id="ARBA00023012"/>
    </source>
</evidence>
<keyword evidence="2" id="KW-0902">Two-component regulatory system</keyword>
<sequence>MSKTIYILEDNFEILEVISLILSAEGMEVCGYSMVSEFQKALEKSMPDLFIIDVTLPDGHGLNICDHLKLDQKTKNIPVILITANSEIEKMKLRSRADDFIAKPFDIEDLVKRVKRLF</sequence>
<name>A0ABP7PTI3_9SPHI</name>
<dbReference type="PROSITE" id="PS50110">
    <property type="entry name" value="RESPONSE_REGULATORY"/>
    <property type="match status" value="1"/>
</dbReference>
<dbReference type="SUPFAM" id="SSF52172">
    <property type="entry name" value="CheY-like"/>
    <property type="match status" value="1"/>
</dbReference>
<protein>
    <recommendedName>
        <fullName evidence="4">Response regulatory domain-containing protein</fullName>
    </recommendedName>
</protein>
<accession>A0ABP7PTI3</accession>
<dbReference type="InterPro" id="IPR001789">
    <property type="entry name" value="Sig_transdc_resp-reg_receiver"/>
</dbReference>
<dbReference type="SMART" id="SM00448">
    <property type="entry name" value="REC"/>
    <property type="match status" value="1"/>
</dbReference>
<dbReference type="Pfam" id="PF00072">
    <property type="entry name" value="Response_reg"/>
    <property type="match status" value="1"/>
</dbReference>
<dbReference type="RefSeq" id="WP_316756532.1">
    <property type="nucleotide sequence ID" value="NZ_BAABAK010000011.1"/>
</dbReference>
<evidence type="ECO:0000256" key="1">
    <source>
        <dbReference type="ARBA" id="ARBA00022553"/>
    </source>
</evidence>
<gene>
    <name evidence="5" type="ORF">GCM10022246_24510</name>
</gene>
<dbReference type="InterPro" id="IPR011006">
    <property type="entry name" value="CheY-like_superfamily"/>
</dbReference>
<feature type="domain" description="Response regulatory" evidence="4">
    <location>
        <begin position="4"/>
        <end position="118"/>
    </location>
</feature>
<dbReference type="EMBL" id="BAABAK010000011">
    <property type="protein sequence ID" value="GAA3971112.1"/>
    <property type="molecule type" value="Genomic_DNA"/>
</dbReference>
<keyword evidence="6" id="KW-1185">Reference proteome</keyword>
<dbReference type="Proteomes" id="UP001501081">
    <property type="component" value="Unassembled WGS sequence"/>
</dbReference>
<reference evidence="6" key="1">
    <citation type="journal article" date="2019" name="Int. J. Syst. Evol. Microbiol.">
        <title>The Global Catalogue of Microorganisms (GCM) 10K type strain sequencing project: providing services to taxonomists for standard genome sequencing and annotation.</title>
        <authorList>
            <consortium name="The Broad Institute Genomics Platform"/>
            <consortium name="The Broad Institute Genome Sequencing Center for Infectious Disease"/>
            <person name="Wu L."/>
            <person name="Ma J."/>
        </authorList>
    </citation>
    <scope>NUCLEOTIDE SEQUENCE [LARGE SCALE GENOMIC DNA]</scope>
    <source>
        <strain evidence="6">JCM 17338</strain>
    </source>
</reference>
<dbReference type="Gene3D" id="3.40.50.2300">
    <property type="match status" value="1"/>
</dbReference>